<accession>A0A1H2DV81</accession>
<dbReference type="RefSeq" id="WP_090211193.1">
    <property type="nucleotide sequence ID" value="NZ_LT629780.1"/>
</dbReference>
<proteinExistence type="inferred from homology"/>
<gene>
    <name evidence="5" type="ORF">SAMN05216580_0026</name>
</gene>
<dbReference type="Pfam" id="PF03573">
    <property type="entry name" value="OprD"/>
    <property type="match status" value="1"/>
</dbReference>
<comment type="similarity">
    <text evidence="1">Belongs to the outer membrane porin (Opr) (TC 1.B.25) family.</text>
</comment>
<dbReference type="EMBL" id="LT629780">
    <property type="protein sequence ID" value="SDT86743.1"/>
    <property type="molecule type" value="Genomic_DNA"/>
</dbReference>
<dbReference type="GO" id="GO:0016020">
    <property type="term" value="C:membrane"/>
    <property type="evidence" value="ECO:0007669"/>
    <property type="project" value="InterPro"/>
</dbReference>
<feature type="signal peptide" evidence="4">
    <location>
        <begin position="1"/>
        <end position="22"/>
    </location>
</feature>
<sequence length="417" mass="45940">MQMKWSVIALAVAAGSTQMAFANQQAESNGFVEDSSLSLLSRNAYFNRDYKRDNVNATRDTDVEVWGQGFIGKYESGFTQGTVGFGIDAYGLLGLKLDTGKGRNGTGFFPTDSNGTPEDSYSEAGAVVKARISNTVLKYGAQFPELPVLAHDDGRLLPQAFTGTLITSQEIEGLELNAGRFTSQNEMNQTGRDSGNLRSINVLGGSYSFTEDLSAALYFSDIEDVAKKQYANLNYTLPLAAERALNFDFNIYQTDYDKKFTKTANGLDNTIWSLAAKYSMGAHAFILAYQQNTGNSGYQFDIGDGGSAMFLSNSYYSDFNNEDEKSWQASYELDFAAYGVPGLSYKTAYVRGYNINTALDSDAKEHELFNQFKYVVQEGAAKDLSVRVRNSIYRANSAVGNDLNEVRVFVEYPLNIL</sequence>
<dbReference type="GO" id="GO:0015288">
    <property type="term" value="F:porin activity"/>
    <property type="evidence" value="ECO:0007669"/>
    <property type="project" value="TreeGrafter"/>
</dbReference>
<keyword evidence="3 4" id="KW-0732">Signal</keyword>
<keyword evidence="6" id="KW-1185">Reference proteome</keyword>
<evidence type="ECO:0000256" key="4">
    <source>
        <dbReference type="SAM" id="SignalP"/>
    </source>
</evidence>
<dbReference type="PANTHER" id="PTHR34596">
    <property type="entry name" value="CHITOPORIN"/>
    <property type="match status" value="1"/>
</dbReference>
<organism evidence="5 6">
    <name type="scientific">Geopseudomonas guangdongensis</name>
    <dbReference type="NCBI Taxonomy" id="1245526"/>
    <lineage>
        <taxon>Bacteria</taxon>
        <taxon>Pseudomonadati</taxon>
        <taxon>Pseudomonadota</taxon>
        <taxon>Gammaproteobacteria</taxon>
        <taxon>Pseudomonadales</taxon>
        <taxon>Pseudomonadaceae</taxon>
        <taxon>Geopseudomonas</taxon>
    </lineage>
</organism>
<dbReference type="InterPro" id="IPR023614">
    <property type="entry name" value="Porin_dom_sf"/>
</dbReference>
<dbReference type="AlphaFoldDB" id="A0A1H2DV81"/>
<evidence type="ECO:0000313" key="6">
    <source>
        <dbReference type="Proteomes" id="UP000243063"/>
    </source>
</evidence>
<dbReference type="STRING" id="1245526.SAMN05216580_0026"/>
<dbReference type="Proteomes" id="UP000243063">
    <property type="component" value="Chromosome I"/>
</dbReference>
<evidence type="ECO:0000256" key="1">
    <source>
        <dbReference type="ARBA" id="ARBA00009075"/>
    </source>
</evidence>
<keyword evidence="2" id="KW-0813">Transport</keyword>
<name>A0A1H2DV81_9GAMM</name>
<dbReference type="PANTHER" id="PTHR34596:SF2">
    <property type="entry name" value="CHITOPORIN"/>
    <property type="match status" value="1"/>
</dbReference>
<dbReference type="OrthoDB" id="6759120at2"/>
<evidence type="ECO:0000313" key="5">
    <source>
        <dbReference type="EMBL" id="SDT86743.1"/>
    </source>
</evidence>
<dbReference type="InterPro" id="IPR005318">
    <property type="entry name" value="OM_porin_bac"/>
</dbReference>
<feature type="chain" id="PRO_5009272519" evidence="4">
    <location>
        <begin position="23"/>
        <end position="417"/>
    </location>
</feature>
<evidence type="ECO:0000256" key="3">
    <source>
        <dbReference type="ARBA" id="ARBA00022729"/>
    </source>
</evidence>
<reference evidence="6" key="1">
    <citation type="submission" date="2016-10" db="EMBL/GenBank/DDBJ databases">
        <authorList>
            <person name="Varghese N."/>
            <person name="Submissions S."/>
        </authorList>
    </citation>
    <scope>NUCLEOTIDE SEQUENCE [LARGE SCALE GENOMIC DNA]</scope>
    <source>
        <strain evidence="6">CCTCC 2012022</strain>
    </source>
</reference>
<evidence type="ECO:0000256" key="2">
    <source>
        <dbReference type="ARBA" id="ARBA00022448"/>
    </source>
</evidence>
<dbReference type="Gene3D" id="2.40.160.10">
    <property type="entry name" value="Porin"/>
    <property type="match status" value="1"/>
</dbReference>
<protein>
    <submittedName>
        <fullName evidence="5">Outer membrane porin, OprD family</fullName>
    </submittedName>
</protein>